<dbReference type="GO" id="GO:0008763">
    <property type="term" value="F:UDP-N-acetylmuramate-L-alanine ligase activity"/>
    <property type="evidence" value="ECO:0007669"/>
    <property type="project" value="UniProtKB-UniRule"/>
</dbReference>
<evidence type="ECO:0000256" key="10">
    <source>
        <dbReference type="ARBA" id="ARBA00022984"/>
    </source>
</evidence>
<evidence type="ECO:0000259" key="15">
    <source>
        <dbReference type="Pfam" id="PF01225"/>
    </source>
</evidence>
<dbReference type="EMBL" id="AP011803">
    <property type="protein sequence ID" value="BAL59843.1"/>
    <property type="molecule type" value="Genomic_DNA"/>
</dbReference>
<dbReference type="InterPro" id="IPR036615">
    <property type="entry name" value="Mur_ligase_C_dom_sf"/>
</dbReference>
<keyword evidence="10 14" id="KW-0573">Peptidoglycan synthesis</keyword>
<evidence type="ECO:0000256" key="4">
    <source>
        <dbReference type="ARBA" id="ARBA00022490"/>
    </source>
</evidence>
<keyword evidence="5 14" id="KW-0436">Ligase</keyword>
<dbReference type="AlphaFoldDB" id="H5STJ3"/>
<evidence type="ECO:0000256" key="7">
    <source>
        <dbReference type="ARBA" id="ARBA00022741"/>
    </source>
</evidence>
<dbReference type="GO" id="GO:0005524">
    <property type="term" value="F:ATP binding"/>
    <property type="evidence" value="ECO:0007669"/>
    <property type="project" value="UniProtKB-UniRule"/>
</dbReference>
<keyword evidence="8 14" id="KW-0067">ATP-binding</keyword>
<evidence type="ECO:0000313" key="18">
    <source>
        <dbReference type="EMBL" id="BAL59843.1"/>
    </source>
</evidence>
<reference evidence="18" key="1">
    <citation type="journal article" date="2005" name="Environ. Microbiol.">
        <title>Genetic and functional properties of uncultivated thermophilic crenarchaeotes from a subsurface gold mine as revealed by analysis of genome fragments.</title>
        <authorList>
            <person name="Nunoura T."/>
            <person name="Hirayama H."/>
            <person name="Takami H."/>
            <person name="Oida H."/>
            <person name="Nishi S."/>
            <person name="Shimamura S."/>
            <person name="Suzuki Y."/>
            <person name="Inagaki F."/>
            <person name="Takai K."/>
            <person name="Nealson K.H."/>
            <person name="Horikoshi K."/>
        </authorList>
    </citation>
    <scope>NUCLEOTIDE SEQUENCE</scope>
</reference>
<evidence type="ECO:0000256" key="1">
    <source>
        <dbReference type="ARBA" id="ARBA00004496"/>
    </source>
</evidence>
<sequence length="448" mass="49464">MSGLAKVYSELGFRVTGCNLEENRRTRQLRELGVPVTIGHSSAHLQSATHVIVSSAIPPDNIELLEAQRLGLPILHRLELLQHLTTKRYTIGVAGTHGKTTTTAMIATLLERAWLDPTFVIGAVSPTLGTHARLGMGKFLVAEVCESDGHFLKLHPQIAVITNIGRDHLNFYGSEHALLASFTQFASQSGLCIACADDPGARRAIIEQFPTTLTYSIERPADLVAHDISFHQLHTAFDISWRGRRVGHVELLHAPGIHNVYNALAALLVGRQLGLSFADMAAHLRDFQLPERRFQVLVNNGITVVDDYAHLPEQIQRNLQAIRQSWHPARIVALFQPHRFSRTYYLGREFSTSFDLADIVVLTDIYPAFERPIPGVDVGVILDALRARHSSVAYLPRGEDFAHKLKEFVRPGDFVIGFGAGDLGAELHRFAQGYQGDSYDAADESSAA</sequence>
<evidence type="ECO:0000256" key="3">
    <source>
        <dbReference type="ARBA" id="ARBA00012211"/>
    </source>
</evidence>
<keyword evidence="4 14" id="KW-0963">Cytoplasm</keyword>
<dbReference type="HAMAP" id="MF_00046">
    <property type="entry name" value="MurC"/>
    <property type="match status" value="1"/>
</dbReference>
<dbReference type="InterPro" id="IPR004101">
    <property type="entry name" value="Mur_ligase_C"/>
</dbReference>
<keyword evidence="7 14" id="KW-0547">Nucleotide-binding</keyword>
<organism evidence="18">
    <name type="scientific">Acetithermum autotrophicum</name>
    <dbReference type="NCBI Taxonomy" id="1446466"/>
    <lineage>
        <taxon>Bacteria</taxon>
        <taxon>Candidatus Bipolaricaulota</taxon>
        <taxon>Candidatus Acetithermum</taxon>
    </lineage>
</organism>
<keyword evidence="9 14" id="KW-0133">Cell shape</keyword>
<evidence type="ECO:0000256" key="11">
    <source>
        <dbReference type="ARBA" id="ARBA00023306"/>
    </source>
</evidence>
<keyword evidence="11 14" id="KW-0131">Cell cycle</keyword>
<dbReference type="GO" id="GO:0005737">
    <property type="term" value="C:cytoplasm"/>
    <property type="evidence" value="ECO:0007669"/>
    <property type="project" value="UniProtKB-SubCell"/>
</dbReference>
<evidence type="ECO:0000256" key="12">
    <source>
        <dbReference type="ARBA" id="ARBA00023316"/>
    </source>
</evidence>
<dbReference type="GO" id="GO:0009252">
    <property type="term" value="P:peptidoglycan biosynthetic process"/>
    <property type="evidence" value="ECO:0007669"/>
    <property type="project" value="UniProtKB-UniRule"/>
</dbReference>
<feature type="domain" description="Mur ligase N-terminal catalytic" evidence="15">
    <location>
        <begin position="1"/>
        <end position="89"/>
    </location>
</feature>
<dbReference type="NCBIfam" id="TIGR01082">
    <property type="entry name" value="murC"/>
    <property type="match status" value="1"/>
</dbReference>
<comment type="function">
    <text evidence="14">Cell wall formation.</text>
</comment>
<evidence type="ECO:0000256" key="6">
    <source>
        <dbReference type="ARBA" id="ARBA00022618"/>
    </source>
</evidence>
<comment type="catalytic activity">
    <reaction evidence="13 14">
        <text>UDP-N-acetyl-alpha-D-muramate + L-alanine + ATP = UDP-N-acetyl-alpha-D-muramoyl-L-alanine + ADP + phosphate + H(+)</text>
        <dbReference type="Rhea" id="RHEA:23372"/>
        <dbReference type="ChEBI" id="CHEBI:15378"/>
        <dbReference type="ChEBI" id="CHEBI:30616"/>
        <dbReference type="ChEBI" id="CHEBI:43474"/>
        <dbReference type="ChEBI" id="CHEBI:57972"/>
        <dbReference type="ChEBI" id="CHEBI:70757"/>
        <dbReference type="ChEBI" id="CHEBI:83898"/>
        <dbReference type="ChEBI" id="CHEBI:456216"/>
        <dbReference type="EC" id="6.3.2.8"/>
    </reaction>
</comment>
<feature type="domain" description="Mur ligase C-terminal" evidence="16">
    <location>
        <begin position="292"/>
        <end position="421"/>
    </location>
</feature>
<dbReference type="InterPro" id="IPR005758">
    <property type="entry name" value="UDP-N-AcMur_Ala_ligase_MurC"/>
</dbReference>
<dbReference type="SUPFAM" id="SSF51984">
    <property type="entry name" value="MurCD N-terminal domain"/>
    <property type="match status" value="1"/>
</dbReference>
<name>H5STJ3_ACEAU</name>
<dbReference type="InterPro" id="IPR050061">
    <property type="entry name" value="MurCDEF_pg_biosynth"/>
</dbReference>
<dbReference type="GO" id="GO:0051301">
    <property type="term" value="P:cell division"/>
    <property type="evidence" value="ECO:0007669"/>
    <property type="project" value="UniProtKB-KW"/>
</dbReference>
<comment type="similarity">
    <text evidence="14">Belongs to the MurCDEF family.</text>
</comment>
<dbReference type="UniPathway" id="UPA00219"/>
<dbReference type="PANTHER" id="PTHR43445">
    <property type="entry name" value="UDP-N-ACETYLMURAMATE--L-ALANINE LIGASE-RELATED"/>
    <property type="match status" value="1"/>
</dbReference>
<dbReference type="Gene3D" id="3.40.50.720">
    <property type="entry name" value="NAD(P)-binding Rossmann-like Domain"/>
    <property type="match status" value="1"/>
</dbReference>
<evidence type="ECO:0000259" key="17">
    <source>
        <dbReference type="Pfam" id="PF08245"/>
    </source>
</evidence>
<evidence type="ECO:0000256" key="9">
    <source>
        <dbReference type="ARBA" id="ARBA00022960"/>
    </source>
</evidence>
<evidence type="ECO:0000256" key="5">
    <source>
        <dbReference type="ARBA" id="ARBA00022598"/>
    </source>
</evidence>
<evidence type="ECO:0000256" key="13">
    <source>
        <dbReference type="ARBA" id="ARBA00047833"/>
    </source>
</evidence>
<dbReference type="SUPFAM" id="SSF53244">
    <property type="entry name" value="MurD-like peptide ligases, peptide-binding domain"/>
    <property type="match status" value="1"/>
</dbReference>
<protein>
    <recommendedName>
        <fullName evidence="3 14">UDP-N-acetylmuramate--L-alanine ligase</fullName>
        <ecNumber evidence="3 14">6.3.2.8</ecNumber>
    </recommendedName>
    <alternativeName>
        <fullName evidence="14">UDP-N-acetylmuramoyl-L-alanine synthetase</fullName>
    </alternativeName>
</protein>
<evidence type="ECO:0000259" key="16">
    <source>
        <dbReference type="Pfam" id="PF02875"/>
    </source>
</evidence>
<dbReference type="EC" id="6.3.2.8" evidence="3 14"/>
<comment type="pathway">
    <text evidence="2 14">Cell wall biogenesis; peptidoglycan biosynthesis.</text>
</comment>
<dbReference type="GO" id="GO:0008360">
    <property type="term" value="P:regulation of cell shape"/>
    <property type="evidence" value="ECO:0007669"/>
    <property type="project" value="UniProtKB-KW"/>
</dbReference>
<dbReference type="GO" id="GO:0071555">
    <property type="term" value="P:cell wall organization"/>
    <property type="evidence" value="ECO:0007669"/>
    <property type="project" value="UniProtKB-KW"/>
</dbReference>
<comment type="subcellular location">
    <subcellularLocation>
        <location evidence="1 14">Cytoplasm</location>
    </subcellularLocation>
</comment>
<proteinExistence type="inferred from homology"/>
<dbReference type="Pfam" id="PF01225">
    <property type="entry name" value="Mur_ligase"/>
    <property type="match status" value="1"/>
</dbReference>
<evidence type="ECO:0000256" key="8">
    <source>
        <dbReference type="ARBA" id="ARBA00022840"/>
    </source>
</evidence>
<accession>H5STJ3</accession>
<dbReference type="PANTHER" id="PTHR43445:SF3">
    <property type="entry name" value="UDP-N-ACETYLMURAMATE--L-ALANINE LIGASE"/>
    <property type="match status" value="1"/>
</dbReference>
<feature type="binding site" evidence="14">
    <location>
        <begin position="95"/>
        <end position="101"/>
    </location>
    <ligand>
        <name>ATP</name>
        <dbReference type="ChEBI" id="CHEBI:30616"/>
    </ligand>
</feature>
<gene>
    <name evidence="14" type="primary">murC</name>
    <name evidence="18" type="ORF">HGMM_OP4C479</name>
</gene>
<dbReference type="Gene3D" id="3.90.190.20">
    <property type="entry name" value="Mur ligase, C-terminal domain"/>
    <property type="match status" value="1"/>
</dbReference>
<keyword evidence="12 14" id="KW-0961">Cell wall biogenesis/degradation</keyword>
<keyword evidence="6 14" id="KW-0132">Cell division</keyword>
<reference evidence="18" key="2">
    <citation type="journal article" date="2012" name="PLoS ONE">
        <title>A Deeply Branching Thermophilic Bacterium with an Ancient Acetyl-CoA Pathway Dominates a Subsurface Ecosystem.</title>
        <authorList>
            <person name="Takami H."/>
            <person name="Noguchi H."/>
            <person name="Takaki Y."/>
            <person name="Uchiyama I."/>
            <person name="Toyoda A."/>
            <person name="Nishi S."/>
            <person name="Chee G.-J."/>
            <person name="Arai W."/>
            <person name="Nunoura T."/>
            <person name="Itoh T."/>
            <person name="Hattori M."/>
            <person name="Takai K."/>
        </authorList>
    </citation>
    <scope>NUCLEOTIDE SEQUENCE</scope>
</reference>
<feature type="domain" description="Mur ligase central" evidence="17">
    <location>
        <begin position="93"/>
        <end position="269"/>
    </location>
</feature>
<dbReference type="InterPro" id="IPR000713">
    <property type="entry name" value="Mur_ligase_N"/>
</dbReference>
<evidence type="ECO:0000256" key="2">
    <source>
        <dbReference type="ARBA" id="ARBA00004752"/>
    </source>
</evidence>
<dbReference type="Pfam" id="PF02875">
    <property type="entry name" value="Mur_ligase_C"/>
    <property type="match status" value="1"/>
</dbReference>
<evidence type="ECO:0000256" key="14">
    <source>
        <dbReference type="HAMAP-Rule" id="MF_00046"/>
    </source>
</evidence>
<dbReference type="InterPro" id="IPR036565">
    <property type="entry name" value="Mur-like_cat_sf"/>
</dbReference>
<dbReference type="InterPro" id="IPR013221">
    <property type="entry name" value="Mur_ligase_cen"/>
</dbReference>
<dbReference type="SUPFAM" id="SSF53623">
    <property type="entry name" value="MurD-like peptide ligases, catalytic domain"/>
    <property type="match status" value="1"/>
</dbReference>
<dbReference type="Gene3D" id="3.40.1190.10">
    <property type="entry name" value="Mur-like, catalytic domain"/>
    <property type="match status" value="1"/>
</dbReference>
<dbReference type="Pfam" id="PF08245">
    <property type="entry name" value="Mur_ligase_M"/>
    <property type="match status" value="1"/>
</dbReference>